<feature type="transmembrane region" description="Helical" evidence="6">
    <location>
        <begin position="220"/>
        <end position="243"/>
    </location>
</feature>
<evidence type="ECO:0000256" key="1">
    <source>
        <dbReference type="ARBA" id="ARBA00004127"/>
    </source>
</evidence>
<evidence type="ECO:0000256" key="4">
    <source>
        <dbReference type="ARBA" id="ARBA00023136"/>
    </source>
</evidence>
<keyword evidence="3 6" id="KW-1133">Transmembrane helix</keyword>
<name>A0A8E6B3K3_9BACT</name>
<feature type="transmembrane region" description="Helical" evidence="6">
    <location>
        <begin position="285"/>
        <end position="305"/>
    </location>
</feature>
<dbReference type="GO" id="GO:0015990">
    <property type="term" value="P:electron transport coupled proton transport"/>
    <property type="evidence" value="ECO:0007669"/>
    <property type="project" value="TreeGrafter"/>
</dbReference>
<accession>A0A8E6B3K3</accession>
<feature type="domain" description="NADH-Ubiquinone oxidoreductase (complex I) chain 5 N-terminal" evidence="8">
    <location>
        <begin position="70"/>
        <end position="120"/>
    </location>
</feature>
<evidence type="ECO:0000313" key="9">
    <source>
        <dbReference type="EMBL" id="QVL31545.1"/>
    </source>
</evidence>
<feature type="transmembrane region" description="Helical" evidence="6">
    <location>
        <begin position="429"/>
        <end position="449"/>
    </location>
</feature>
<keyword evidence="2 5" id="KW-0812">Transmembrane</keyword>
<dbReference type="Gene3D" id="1.20.5.2700">
    <property type="match status" value="1"/>
</dbReference>
<dbReference type="GO" id="GO:0016020">
    <property type="term" value="C:membrane"/>
    <property type="evidence" value="ECO:0007669"/>
    <property type="project" value="UniProtKB-SubCell"/>
</dbReference>
<reference evidence="9" key="1">
    <citation type="submission" date="2021-05" db="EMBL/GenBank/DDBJ databases">
        <title>Complete genome sequence of the cellulolytic planctomycete Telmatocola sphagniphila SP2T and characterization of the first cellulase from planctomycetes.</title>
        <authorList>
            <person name="Rakitin A.L."/>
            <person name="Beletsky A.V."/>
            <person name="Naumoff D.G."/>
            <person name="Kulichevskaya I.S."/>
            <person name="Mardanov A.V."/>
            <person name="Ravin N.V."/>
            <person name="Dedysh S.N."/>
        </authorList>
    </citation>
    <scope>NUCLEOTIDE SEQUENCE</scope>
    <source>
        <strain evidence="9">SP2T</strain>
    </source>
</reference>
<dbReference type="PRINTS" id="PR01434">
    <property type="entry name" value="NADHDHGNASE5"/>
</dbReference>
<feature type="domain" description="NADH:quinone oxidoreductase/Mrp antiporter transmembrane" evidence="7">
    <location>
        <begin position="137"/>
        <end position="423"/>
    </location>
</feature>
<dbReference type="GO" id="GO:0008137">
    <property type="term" value="F:NADH dehydrogenase (ubiquinone) activity"/>
    <property type="evidence" value="ECO:0007669"/>
    <property type="project" value="InterPro"/>
</dbReference>
<evidence type="ECO:0000256" key="3">
    <source>
        <dbReference type="ARBA" id="ARBA00022989"/>
    </source>
</evidence>
<gene>
    <name evidence="9" type="primary">nuoL</name>
    <name evidence="9" type="ORF">KIH39_22285</name>
</gene>
<feature type="transmembrane region" description="Helical" evidence="6">
    <location>
        <begin position="7"/>
        <end position="27"/>
    </location>
</feature>
<evidence type="ECO:0000256" key="6">
    <source>
        <dbReference type="SAM" id="Phobius"/>
    </source>
</evidence>
<organism evidence="9 10">
    <name type="scientific">Telmatocola sphagniphila</name>
    <dbReference type="NCBI Taxonomy" id="1123043"/>
    <lineage>
        <taxon>Bacteria</taxon>
        <taxon>Pseudomonadati</taxon>
        <taxon>Planctomycetota</taxon>
        <taxon>Planctomycetia</taxon>
        <taxon>Gemmatales</taxon>
        <taxon>Gemmataceae</taxon>
    </lineage>
</organism>
<dbReference type="PANTHER" id="PTHR42829">
    <property type="entry name" value="NADH-UBIQUINONE OXIDOREDUCTASE CHAIN 5"/>
    <property type="match status" value="1"/>
</dbReference>
<dbReference type="InterPro" id="IPR018393">
    <property type="entry name" value="NADHpl_OxRdtase_5_subgr"/>
</dbReference>
<dbReference type="KEGG" id="tsph:KIH39_22285"/>
<feature type="transmembrane region" description="Helical" evidence="6">
    <location>
        <begin position="326"/>
        <end position="346"/>
    </location>
</feature>
<keyword evidence="4 6" id="KW-0472">Membrane</keyword>
<dbReference type="AlphaFoldDB" id="A0A8E6B3K3"/>
<dbReference type="PANTHER" id="PTHR42829:SF2">
    <property type="entry name" value="NADH-UBIQUINONE OXIDOREDUCTASE CHAIN 5"/>
    <property type="match status" value="1"/>
</dbReference>
<dbReference type="PRINTS" id="PR01435">
    <property type="entry name" value="NPOXDRDTASE5"/>
</dbReference>
<dbReference type="NCBIfam" id="TIGR01974">
    <property type="entry name" value="NDH_I_L"/>
    <property type="match status" value="1"/>
</dbReference>
<dbReference type="NCBIfam" id="NF005141">
    <property type="entry name" value="PRK06590.1"/>
    <property type="match status" value="1"/>
</dbReference>
<proteinExistence type="predicted"/>
<feature type="transmembrane region" description="Helical" evidence="6">
    <location>
        <begin position="255"/>
        <end position="273"/>
    </location>
</feature>
<feature type="transmembrane region" description="Helical" evidence="6">
    <location>
        <begin position="527"/>
        <end position="548"/>
    </location>
</feature>
<evidence type="ECO:0000259" key="7">
    <source>
        <dbReference type="Pfam" id="PF00361"/>
    </source>
</evidence>
<dbReference type="GO" id="GO:0003954">
    <property type="term" value="F:NADH dehydrogenase activity"/>
    <property type="evidence" value="ECO:0007669"/>
    <property type="project" value="TreeGrafter"/>
</dbReference>
<dbReference type="InterPro" id="IPR001750">
    <property type="entry name" value="ND/Mrp_TM"/>
</dbReference>
<evidence type="ECO:0000256" key="2">
    <source>
        <dbReference type="ARBA" id="ARBA00022692"/>
    </source>
</evidence>
<evidence type="ECO:0000259" key="8">
    <source>
        <dbReference type="Pfam" id="PF00662"/>
    </source>
</evidence>
<feature type="transmembrane region" description="Helical" evidence="6">
    <location>
        <begin position="90"/>
        <end position="109"/>
    </location>
</feature>
<dbReference type="InterPro" id="IPR003945">
    <property type="entry name" value="NU5C-like"/>
</dbReference>
<dbReference type="Proteomes" id="UP000676194">
    <property type="component" value="Chromosome"/>
</dbReference>
<feature type="transmembrane region" description="Helical" evidence="6">
    <location>
        <begin position="630"/>
        <end position="650"/>
    </location>
</feature>
<dbReference type="Pfam" id="PF00361">
    <property type="entry name" value="Proton_antipo_M"/>
    <property type="match status" value="1"/>
</dbReference>
<feature type="transmembrane region" description="Helical" evidence="6">
    <location>
        <begin position="116"/>
        <end position="135"/>
    </location>
</feature>
<dbReference type="InterPro" id="IPR001516">
    <property type="entry name" value="Proton_antipo_N"/>
</dbReference>
<evidence type="ECO:0000313" key="10">
    <source>
        <dbReference type="Proteomes" id="UP000676194"/>
    </source>
</evidence>
<dbReference type="RefSeq" id="WP_213495535.1">
    <property type="nucleotide sequence ID" value="NZ_CP074694.1"/>
</dbReference>
<feature type="transmembrane region" description="Helical" evidence="6">
    <location>
        <begin position="352"/>
        <end position="369"/>
    </location>
</feature>
<comment type="subcellular location">
    <subcellularLocation>
        <location evidence="1">Endomembrane system</location>
        <topology evidence="1">Multi-pass membrane protein</topology>
    </subcellularLocation>
    <subcellularLocation>
        <location evidence="5">Membrane</location>
        <topology evidence="5">Multi-pass membrane protein</topology>
    </subcellularLocation>
</comment>
<feature type="transmembrane region" description="Helical" evidence="6">
    <location>
        <begin position="33"/>
        <end position="54"/>
    </location>
</feature>
<dbReference type="Pfam" id="PF00662">
    <property type="entry name" value="Proton_antipo_N"/>
    <property type="match status" value="1"/>
</dbReference>
<dbReference type="GO" id="GO:0042773">
    <property type="term" value="P:ATP synthesis coupled electron transport"/>
    <property type="evidence" value="ECO:0007669"/>
    <property type="project" value="InterPro"/>
</dbReference>
<feature type="transmembrane region" description="Helical" evidence="6">
    <location>
        <begin position="390"/>
        <end position="409"/>
    </location>
</feature>
<feature type="transmembrane region" description="Helical" evidence="6">
    <location>
        <begin position="141"/>
        <end position="161"/>
    </location>
</feature>
<keyword evidence="10" id="KW-1185">Reference proteome</keyword>
<evidence type="ECO:0000256" key="5">
    <source>
        <dbReference type="RuleBase" id="RU000320"/>
    </source>
</evidence>
<dbReference type="GO" id="GO:0012505">
    <property type="term" value="C:endomembrane system"/>
    <property type="evidence" value="ECO:0007669"/>
    <property type="project" value="UniProtKB-SubCell"/>
</dbReference>
<protein>
    <submittedName>
        <fullName evidence="9">NADH-quinone oxidoreductase subunit L</fullName>
    </submittedName>
</protein>
<dbReference type="EMBL" id="CP074694">
    <property type="protein sequence ID" value="QVL31545.1"/>
    <property type="molecule type" value="Genomic_DNA"/>
</dbReference>
<feature type="transmembrane region" description="Helical" evidence="6">
    <location>
        <begin position="173"/>
        <end position="194"/>
    </location>
</feature>
<feature type="transmembrane region" description="Helical" evidence="6">
    <location>
        <begin position="481"/>
        <end position="507"/>
    </location>
</feature>
<sequence>MFEPSNLLLYIPLFPLIGAIIAALLGGSPLRKLAALPVILGTIASFNVVLALLAKLPADTHSLRNNAITWFAAGPVQVNLSLAADPLTLTFLLVITFIGALIVLFSIGYMSHDTAYARFFAVVGLFLAAMCLLVLGDNFLVMFAGWEGVGVCSYMLIGYWYAKPSAAAAARKAFLVTRLGDVGLILGIALLWSLSNYSIEYSKVFTAENLEQIKNNHPHLLALSCLLILCGAVGKSAQFPLYVWLPDAMEGPTPVSALIHAATMVTAGVYLLARCSPLFALAEGVQLIVATLGGITALLAAFIAITQQDLKRVLAYSTVSQLGYMFMALGCVGVVPAQIAATAAVFHVFTHAFFKAVLFLSAGSVMHAMGDVIDMRKFGGLRKVLPQTHLAFLCGAAALAGLPLLSGFWSKDMILESLIEATGGSFPLMYWLLFLVGILTAGLTAFYTFRAYFRTFHGPEIIPAEAGDHAHESPAIMTLPLMVLAFGAVFAGLIVEAFGGNFSHFLGETPVFQLADEGEPIHHHTNWFLILGSVAVAVSGVYFAYVLYGQGGTVKAAPYARRWSMLYEASRNKLYVDEIYNLIFVVPFNLLAQACRGLESLLYDVVRLIATLPKYVADLFQPMQNGLVQFYGLSMVMGVVAFIGYLILWAGK</sequence>